<dbReference type="Proteomes" id="UP001497382">
    <property type="component" value="Unassembled WGS sequence"/>
</dbReference>
<accession>A0AAV1ZTI9</accession>
<dbReference type="AlphaFoldDB" id="A0AAV1ZTI9"/>
<evidence type="ECO:0000313" key="1">
    <source>
        <dbReference type="EMBL" id="CAL1275155.1"/>
    </source>
</evidence>
<sequence length="68" mass="8007">MCCIPTWLRAKNQYGYDYSKVSEGLLSRERRQSKIPMDETLRGQDQFKAALLFPRSELEREVKIPLCL</sequence>
<name>A0AAV1ZTI9_9ARAC</name>
<keyword evidence="2" id="KW-1185">Reference proteome</keyword>
<gene>
    <name evidence="1" type="ORF">LARSCL_LOCUS7917</name>
</gene>
<organism evidence="1 2">
    <name type="scientific">Larinioides sclopetarius</name>
    <dbReference type="NCBI Taxonomy" id="280406"/>
    <lineage>
        <taxon>Eukaryota</taxon>
        <taxon>Metazoa</taxon>
        <taxon>Ecdysozoa</taxon>
        <taxon>Arthropoda</taxon>
        <taxon>Chelicerata</taxon>
        <taxon>Arachnida</taxon>
        <taxon>Araneae</taxon>
        <taxon>Araneomorphae</taxon>
        <taxon>Entelegynae</taxon>
        <taxon>Araneoidea</taxon>
        <taxon>Araneidae</taxon>
        <taxon>Larinioides</taxon>
    </lineage>
</organism>
<proteinExistence type="predicted"/>
<protein>
    <submittedName>
        <fullName evidence="1">Uncharacterized protein</fullName>
    </submittedName>
</protein>
<evidence type="ECO:0000313" key="2">
    <source>
        <dbReference type="Proteomes" id="UP001497382"/>
    </source>
</evidence>
<reference evidence="1 2" key="1">
    <citation type="submission" date="2024-04" db="EMBL/GenBank/DDBJ databases">
        <authorList>
            <person name="Rising A."/>
            <person name="Reimegard J."/>
            <person name="Sonavane S."/>
            <person name="Akerstrom W."/>
            <person name="Nylinder S."/>
            <person name="Hedman E."/>
            <person name="Kallberg Y."/>
        </authorList>
    </citation>
    <scope>NUCLEOTIDE SEQUENCE [LARGE SCALE GENOMIC DNA]</scope>
</reference>
<dbReference type="EMBL" id="CAXIEN010000083">
    <property type="protein sequence ID" value="CAL1275155.1"/>
    <property type="molecule type" value="Genomic_DNA"/>
</dbReference>
<comment type="caution">
    <text evidence="1">The sequence shown here is derived from an EMBL/GenBank/DDBJ whole genome shotgun (WGS) entry which is preliminary data.</text>
</comment>